<organism evidence="1 2">
    <name type="scientific">Daedalea quercina L-15889</name>
    <dbReference type="NCBI Taxonomy" id="1314783"/>
    <lineage>
        <taxon>Eukaryota</taxon>
        <taxon>Fungi</taxon>
        <taxon>Dikarya</taxon>
        <taxon>Basidiomycota</taxon>
        <taxon>Agaricomycotina</taxon>
        <taxon>Agaricomycetes</taxon>
        <taxon>Polyporales</taxon>
        <taxon>Fomitopsis</taxon>
    </lineage>
</organism>
<reference evidence="1 2" key="1">
    <citation type="journal article" date="2016" name="Mol. Biol. Evol.">
        <title>Comparative Genomics of Early-Diverging Mushroom-Forming Fungi Provides Insights into the Origins of Lignocellulose Decay Capabilities.</title>
        <authorList>
            <person name="Nagy L.G."/>
            <person name="Riley R."/>
            <person name="Tritt A."/>
            <person name="Adam C."/>
            <person name="Daum C."/>
            <person name="Floudas D."/>
            <person name="Sun H."/>
            <person name="Yadav J.S."/>
            <person name="Pangilinan J."/>
            <person name="Larsson K.H."/>
            <person name="Matsuura K."/>
            <person name="Barry K."/>
            <person name="Labutti K."/>
            <person name="Kuo R."/>
            <person name="Ohm R.A."/>
            <person name="Bhattacharya S.S."/>
            <person name="Shirouzu T."/>
            <person name="Yoshinaga Y."/>
            <person name="Martin F.M."/>
            <person name="Grigoriev I.V."/>
            <person name="Hibbett D.S."/>
        </authorList>
    </citation>
    <scope>NUCLEOTIDE SEQUENCE [LARGE SCALE GENOMIC DNA]</scope>
    <source>
        <strain evidence="1 2">L-15889</strain>
    </source>
</reference>
<proteinExistence type="predicted"/>
<evidence type="ECO:0000313" key="1">
    <source>
        <dbReference type="EMBL" id="KZT72423.1"/>
    </source>
</evidence>
<sequence length="181" mass="20356">MPVYIMILVRSVQPIPCTVPSSGDRTLPYILNSSSTILSLISMVSSGNTRNQLPAEGKRLRDESACEVLWISLQALGLPWFTRKSHTNWLEKQQRKREKGARTAYTTEQVKIWLRDNPDPSLSVIGQWANALNVDVKWLFGLIVDLVQDNSQPSALAQEAAMMGMHDNAWVHSTSYAMMLQ</sequence>
<dbReference type="EMBL" id="KV429041">
    <property type="protein sequence ID" value="KZT72423.1"/>
    <property type="molecule type" value="Genomic_DNA"/>
</dbReference>
<protein>
    <submittedName>
        <fullName evidence="1">Uncharacterized protein</fullName>
    </submittedName>
</protein>
<evidence type="ECO:0000313" key="2">
    <source>
        <dbReference type="Proteomes" id="UP000076727"/>
    </source>
</evidence>
<gene>
    <name evidence="1" type="ORF">DAEQUDRAFT_35022</name>
</gene>
<keyword evidence="2" id="KW-1185">Reference proteome</keyword>
<dbReference type="Proteomes" id="UP000076727">
    <property type="component" value="Unassembled WGS sequence"/>
</dbReference>
<name>A0A165SSE0_9APHY</name>
<dbReference type="AlphaFoldDB" id="A0A165SSE0"/>
<accession>A0A165SSE0</accession>